<evidence type="ECO:0000256" key="4">
    <source>
        <dbReference type="ARBA" id="ARBA00022741"/>
    </source>
</evidence>
<dbReference type="GO" id="GO:0051301">
    <property type="term" value="P:cell division"/>
    <property type="evidence" value="ECO:0007669"/>
    <property type="project" value="UniProtKB-KW"/>
</dbReference>
<gene>
    <name evidence="11" type="ORF">Baya_10987</name>
</gene>
<keyword evidence="4 8" id="KW-0547">Nucleotide-binding</keyword>
<feature type="compositionally biased region" description="Basic and acidic residues" evidence="9">
    <location>
        <begin position="1"/>
        <end position="16"/>
    </location>
</feature>
<comment type="caution">
    <text evidence="11">The sequence shown here is derived from an EMBL/GenBank/DDBJ whole genome shotgun (WGS) entry which is preliminary data.</text>
</comment>
<dbReference type="EMBL" id="VCAZ01000078">
    <property type="protein sequence ID" value="TSP68502.1"/>
    <property type="molecule type" value="Genomic_DNA"/>
</dbReference>
<dbReference type="Gene3D" id="3.40.50.300">
    <property type="entry name" value="P-loop containing nucleotide triphosphate hydrolases"/>
    <property type="match status" value="1"/>
</dbReference>
<evidence type="ECO:0000313" key="11">
    <source>
        <dbReference type="EMBL" id="TSP68502.1"/>
    </source>
</evidence>
<evidence type="ECO:0000259" key="10">
    <source>
        <dbReference type="PROSITE" id="PS51719"/>
    </source>
</evidence>
<dbReference type="SUPFAM" id="SSF52540">
    <property type="entry name" value="P-loop containing nucleoside triphosphate hydrolases"/>
    <property type="match status" value="1"/>
</dbReference>
<evidence type="ECO:0000313" key="12">
    <source>
        <dbReference type="Proteomes" id="UP000319801"/>
    </source>
</evidence>
<dbReference type="PROSITE" id="PS51719">
    <property type="entry name" value="G_SEPTIN"/>
    <property type="match status" value="1"/>
</dbReference>
<evidence type="ECO:0000256" key="5">
    <source>
        <dbReference type="ARBA" id="ARBA00023134"/>
    </source>
</evidence>
<evidence type="ECO:0000256" key="3">
    <source>
        <dbReference type="ARBA" id="ARBA00022618"/>
    </source>
</evidence>
<dbReference type="PANTHER" id="PTHR18884">
    <property type="entry name" value="SEPTIN"/>
    <property type="match status" value="1"/>
</dbReference>
<protein>
    <recommendedName>
        <fullName evidence="7">Septin</fullName>
    </recommendedName>
</protein>
<reference evidence="11 12" key="1">
    <citation type="journal article" date="2019" name="Genome Biol. Evol.">
        <title>Whole-Genome Sequencing of the Giant Devil Catfish, Bagarius yarrelli.</title>
        <authorList>
            <person name="Jiang W."/>
            <person name="Lv Y."/>
            <person name="Cheng L."/>
            <person name="Yang K."/>
            <person name="Chao B."/>
            <person name="Wang X."/>
            <person name="Li Y."/>
            <person name="Pan X."/>
            <person name="You X."/>
            <person name="Zhang Y."/>
            <person name="Yang J."/>
            <person name="Li J."/>
            <person name="Zhang X."/>
            <person name="Liu S."/>
            <person name="Sun C."/>
            <person name="Yang J."/>
            <person name="Shi Q."/>
        </authorList>
    </citation>
    <scope>NUCLEOTIDE SEQUENCE [LARGE SCALE GENOMIC DNA]</scope>
    <source>
        <strain evidence="11">JWS20170419001</strain>
        <tissue evidence="11">Muscle</tissue>
    </source>
</reference>
<dbReference type="Proteomes" id="UP000319801">
    <property type="component" value="Unassembled WGS sequence"/>
</dbReference>
<feature type="domain" description="Septin-type G" evidence="10">
    <location>
        <begin position="91"/>
        <end position="356"/>
    </location>
</feature>
<dbReference type="FunFam" id="3.40.50.300:FF:000064">
    <property type="entry name" value="Septin 4"/>
    <property type="match status" value="1"/>
</dbReference>
<evidence type="ECO:0000256" key="2">
    <source>
        <dbReference type="ARBA" id="ARBA00022490"/>
    </source>
</evidence>
<dbReference type="AlphaFoldDB" id="A0A556UYL3"/>
<dbReference type="OrthoDB" id="416553at2759"/>
<keyword evidence="12" id="KW-1185">Reference proteome</keyword>
<keyword evidence="6" id="KW-0131">Cell cycle</keyword>
<feature type="region of interest" description="Disordered" evidence="9">
    <location>
        <begin position="45"/>
        <end position="72"/>
    </location>
</feature>
<feature type="region of interest" description="Disordered" evidence="9">
    <location>
        <begin position="1"/>
        <end position="26"/>
    </location>
</feature>
<organism evidence="11 12">
    <name type="scientific">Bagarius yarrelli</name>
    <name type="common">Goonch</name>
    <name type="synonym">Bagrus yarrelli</name>
    <dbReference type="NCBI Taxonomy" id="175774"/>
    <lineage>
        <taxon>Eukaryota</taxon>
        <taxon>Metazoa</taxon>
        <taxon>Chordata</taxon>
        <taxon>Craniata</taxon>
        <taxon>Vertebrata</taxon>
        <taxon>Euteleostomi</taxon>
        <taxon>Actinopterygii</taxon>
        <taxon>Neopterygii</taxon>
        <taxon>Teleostei</taxon>
        <taxon>Ostariophysi</taxon>
        <taxon>Siluriformes</taxon>
        <taxon>Sisoridae</taxon>
        <taxon>Sisorinae</taxon>
        <taxon>Bagarius</taxon>
    </lineage>
</organism>
<dbReference type="CDD" id="cd01850">
    <property type="entry name" value="CDC_Septin"/>
    <property type="match status" value="1"/>
</dbReference>
<dbReference type="InterPro" id="IPR030379">
    <property type="entry name" value="G_SEPTIN_dom"/>
</dbReference>
<dbReference type="GO" id="GO:0005737">
    <property type="term" value="C:cytoplasm"/>
    <property type="evidence" value="ECO:0007669"/>
    <property type="project" value="UniProtKB-SubCell"/>
</dbReference>
<evidence type="ECO:0000256" key="1">
    <source>
        <dbReference type="ARBA" id="ARBA00004496"/>
    </source>
</evidence>
<dbReference type="Pfam" id="PF00735">
    <property type="entry name" value="Septin"/>
    <property type="match status" value="1"/>
</dbReference>
<name>A0A556UYL3_BAGYA</name>
<dbReference type="InterPro" id="IPR027417">
    <property type="entry name" value="P-loop_NTPase"/>
</dbReference>
<dbReference type="InterPro" id="IPR016491">
    <property type="entry name" value="Septin"/>
</dbReference>
<evidence type="ECO:0000256" key="9">
    <source>
        <dbReference type="SAM" id="MobiDB-lite"/>
    </source>
</evidence>
<keyword evidence="2" id="KW-0963">Cytoplasm</keyword>
<keyword evidence="5 8" id="KW-0342">GTP-binding</keyword>
<evidence type="ECO:0000256" key="8">
    <source>
        <dbReference type="RuleBase" id="RU004560"/>
    </source>
</evidence>
<proteinExistence type="inferred from homology"/>
<evidence type="ECO:0000256" key="7">
    <source>
        <dbReference type="PIRNR" id="PIRNR006698"/>
    </source>
</evidence>
<comment type="similarity">
    <text evidence="7 8">Belongs to the TRAFAC class TrmE-Era-EngA-EngB-Septin-like GTPase superfamily. Septin GTPase family.</text>
</comment>
<evidence type="ECO:0000256" key="6">
    <source>
        <dbReference type="ARBA" id="ARBA00023306"/>
    </source>
</evidence>
<accession>A0A556UYL3</accession>
<dbReference type="PIRSF" id="PIRSF006698">
    <property type="entry name" value="Septin"/>
    <property type="match status" value="1"/>
</dbReference>
<keyword evidence="3" id="KW-0132">Cell division</keyword>
<dbReference type="GO" id="GO:0005525">
    <property type="term" value="F:GTP binding"/>
    <property type="evidence" value="ECO:0007669"/>
    <property type="project" value="UniProtKB-UniRule"/>
</dbReference>
<comment type="subcellular location">
    <subcellularLocation>
        <location evidence="1">Cytoplasm</location>
    </subcellularLocation>
</comment>
<sequence>MRMMDRDPDGRTRPHTPDSPTEIPQVERTLQNPEPDLLHRCHFISTYSPQSPRPKSPWSRPDPYESPEDQDREYVGFATLPNQIFRKSVRKGFSFTLMVAGESGLGKSTLVNSLFLTDVYKDRTLLNAEERISKTVEITKHTIGFEEKGVKLKLTIVDTPGFGDAVNNTESWKPVVDFINCQFEQYFRDESGLDRKNIQDNRVHCCLYFISPYGHGPVDVEFMRALHKKVNLLPVLGKADCLTPLELSQKKKKIREEIERFGINIYQFPGCDSDEDDQELKDSVPFAVVASNILVQIKGRRVRGRAYPWGVVEVENPAHSDFLKLRNMLVRTHMQDLKDVMQETHYENYRSECIRNMTRLVVTEKKRLSLLM</sequence>